<accession>A0A8T1WRI1</accession>
<feature type="compositionally biased region" description="Low complexity" evidence="2">
    <location>
        <begin position="219"/>
        <end position="238"/>
    </location>
</feature>
<feature type="compositionally biased region" description="Low complexity" evidence="2">
    <location>
        <begin position="246"/>
        <end position="261"/>
    </location>
</feature>
<evidence type="ECO:0000313" key="4">
    <source>
        <dbReference type="EMBL" id="KAG7396662.1"/>
    </source>
</evidence>
<keyword evidence="1" id="KW-0862">Zinc</keyword>
<dbReference type="SMART" id="SM00336">
    <property type="entry name" value="BBOX"/>
    <property type="match status" value="2"/>
</dbReference>
<dbReference type="CDD" id="cd19757">
    <property type="entry name" value="Bbox1"/>
    <property type="match status" value="2"/>
</dbReference>
<dbReference type="InterPro" id="IPR000315">
    <property type="entry name" value="Znf_B-box"/>
</dbReference>
<dbReference type="PROSITE" id="PS50119">
    <property type="entry name" value="ZF_BBOX"/>
    <property type="match status" value="1"/>
</dbReference>
<evidence type="ECO:0000313" key="5">
    <source>
        <dbReference type="Proteomes" id="UP000693981"/>
    </source>
</evidence>
<dbReference type="AlphaFoldDB" id="A0A8T1WRI1"/>
<keyword evidence="5" id="KW-1185">Reference proteome</keyword>
<name>A0A8T1WRI1_9STRA</name>
<dbReference type="OrthoDB" id="165690at2759"/>
<organism evidence="4 5">
    <name type="scientific">Phytophthora boehmeriae</name>
    <dbReference type="NCBI Taxonomy" id="109152"/>
    <lineage>
        <taxon>Eukaryota</taxon>
        <taxon>Sar</taxon>
        <taxon>Stramenopiles</taxon>
        <taxon>Oomycota</taxon>
        <taxon>Peronosporomycetes</taxon>
        <taxon>Peronosporales</taxon>
        <taxon>Peronosporaceae</taxon>
        <taxon>Phytophthora</taxon>
    </lineage>
</organism>
<gene>
    <name evidence="4" type="ORF">PHYBOEH_001946</name>
</gene>
<dbReference type="GO" id="GO:0008270">
    <property type="term" value="F:zinc ion binding"/>
    <property type="evidence" value="ECO:0007669"/>
    <property type="project" value="UniProtKB-KW"/>
</dbReference>
<comment type="caution">
    <text evidence="4">The sequence shown here is derived from an EMBL/GenBank/DDBJ whole genome shotgun (WGS) entry which is preliminary data.</text>
</comment>
<evidence type="ECO:0000256" key="2">
    <source>
        <dbReference type="SAM" id="MobiDB-lite"/>
    </source>
</evidence>
<keyword evidence="1" id="KW-0479">Metal-binding</keyword>
<feature type="region of interest" description="Disordered" evidence="2">
    <location>
        <begin position="205"/>
        <end position="269"/>
    </location>
</feature>
<dbReference type="Proteomes" id="UP000693981">
    <property type="component" value="Unassembled WGS sequence"/>
</dbReference>
<evidence type="ECO:0000256" key="1">
    <source>
        <dbReference type="PROSITE-ProRule" id="PRU00024"/>
    </source>
</evidence>
<reference evidence="4" key="1">
    <citation type="submission" date="2021-02" db="EMBL/GenBank/DDBJ databases">
        <authorList>
            <person name="Palmer J.M."/>
        </authorList>
    </citation>
    <scope>NUCLEOTIDE SEQUENCE</scope>
    <source>
        <strain evidence="4">SCRP23</strain>
    </source>
</reference>
<feature type="domain" description="B box-type" evidence="3">
    <location>
        <begin position="21"/>
        <end position="65"/>
    </location>
</feature>
<keyword evidence="1" id="KW-0863">Zinc-finger</keyword>
<proteinExistence type="predicted"/>
<evidence type="ECO:0000259" key="3">
    <source>
        <dbReference type="PROSITE" id="PS50119"/>
    </source>
</evidence>
<sequence length="489" mass="54649">MQTLEVQEDPSFASFSEPSELRRLRCDNCREALADVECQRCVQRFCASCELLIHHRLEALALKHEESKGDGRPHQEFLKSINICQVCGQSGMDFLCVDCKSYQCERCCSDKHLQQQPDSGHFYFCIEGSSPSMLRFASWNTMFVEMVKICKGVLQDKAATETSGAKPSAYKETSAVSEDSKAIHIKQELGSMSTSATTTALRNLSINGTPSMKGPQPLAQASQAKRSARATTTSVVDLTLDDESDSSSASTRAPSQPAAQPRIKEEPRVETENAWLNAATTAAEQPAFDVEEMMEKAMGDEEDTVLRSMIGEYNDFSASLFEMDQEIAKIRAKTKELSSALPINMDEVNRSRQAGRKLRADKAEAERSRNEVVAKIVMYLKPDPEELKIFLDTCSADVPYAQVASHRRCATLEASIRSHLEHIQKIQRDMDDLINMKKDAFAEVTRLGEDIASREQEVRELDKTRSSEFLSLCQYSNLIQDAVRRMSSS</sequence>
<protein>
    <recommendedName>
        <fullName evidence="3">B box-type domain-containing protein</fullName>
    </recommendedName>
</protein>
<dbReference type="EMBL" id="JAGDFL010000145">
    <property type="protein sequence ID" value="KAG7396662.1"/>
    <property type="molecule type" value="Genomic_DNA"/>
</dbReference>